<organism evidence="2 3">
    <name type="scientific">Bdellovibrio reynosensis</name>
    <dbReference type="NCBI Taxonomy" id="2835041"/>
    <lineage>
        <taxon>Bacteria</taxon>
        <taxon>Pseudomonadati</taxon>
        <taxon>Bdellovibrionota</taxon>
        <taxon>Bdellovibrionia</taxon>
        <taxon>Bdellovibrionales</taxon>
        <taxon>Pseudobdellovibrionaceae</taxon>
        <taxon>Bdellovibrio</taxon>
    </lineage>
</organism>
<dbReference type="InterPro" id="IPR014922">
    <property type="entry name" value="YdhG-like"/>
</dbReference>
<gene>
    <name evidence="2" type="ORF">MNR06_12980</name>
</gene>
<dbReference type="SUPFAM" id="SSF159888">
    <property type="entry name" value="YdhG-like"/>
    <property type="match status" value="1"/>
</dbReference>
<proteinExistence type="predicted"/>
<keyword evidence="3" id="KW-1185">Reference proteome</keyword>
<dbReference type="Gene3D" id="3.90.1150.200">
    <property type="match status" value="1"/>
</dbReference>
<dbReference type="EMBL" id="CP093442">
    <property type="protein sequence ID" value="UOF00611.1"/>
    <property type="molecule type" value="Genomic_DNA"/>
</dbReference>
<dbReference type="InterPro" id="IPR016786">
    <property type="entry name" value="YdeI_bac"/>
</dbReference>
<dbReference type="Pfam" id="PF13376">
    <property type="entry name" value="OmdA"/>
    <property type="match status" value="1"/>
</dbReference>
<dbReference type="RefSeq" id="WP_243536736.1">
    <property type="nucleotide sequence ID" value="NZ_CP093442.1"/>
</dbReference>
<dbReference type="Pfam" id="PF08818">
    <property type="entry name" value="DUF1801"/>
    <property type="match status" value="1"/>
</dbReference>
<dbReference type="PIRSF" id="PIRSF021308">
    <property type="entry name" value="UCP021308"/>
    <property type="match status" value="1"/>
</dbReference>
<protein>
    <submittedName>
        <fullName evidence="2">YdeI/OmpD-associated family protein</fullName>
    </submittedName>
</protein>
<feature type="domain" description="YdhG-like" evidence="1">
    <location>
        <begin position="15"/>
        <end position="112"/>
    </location>
</feature>
<sequence>MDSKVDKFLKKSKKWQEETKALRGILLQTKLEEDLKWNLPCYTHEDSNIVIIQPFKNYLGLMFFKGALLKDPKNILVDNGPNSSSPKRFEFRSLEEIKRLKTTIKSYIKEAIAIENSGVKLEVKKKPQTVPDELKKAFAKKPALKKAFASLTPGRQRAYLMHFSSAKQASTREARIEKYIPKIMKGIGLNDR</sequence>
<name>A0ABY4CAA1_9BACT</name>
<reference evidence="2" key="1">
    <citation type="submission" date="2022-03" db="EMBL/GenBank/DDBJ databases">
        <title>Genome Identification and Characterization of new species Bdellovibrio reynosense LBG001 sp. nov. from a Mexico soil sample.</title>
        <authorList>
            <person name="Camilli A."/>
            <person name="Ajao Y."/>
            <person name="Guo X."/>
        </authorList>
    </citation>
    <scope>NUCLEOTIDE SEQUENCE</scope>
    <source>
        <strain evidence="2">LBG001</strain>
    </source>
</reference>
<evidence type="ECO:0000259" key="1">
    <source>
        <dbReference type="Pfam" id="PF08818"/>
    </source>
</evidence>
<dbReference type="Proteomes" id="UP000830116">
    <property type="component" value="Chromosome"/>
</dbReference>
<evidence type="ECO:0000313" key="2">
    <source>
        <dbReference type="EMBL" id="UOF00611.1"/>
    </source>
</evidence>
<evidence type="ECO:0000313" key="3">
    <source>
        <dbReference type="Proteomes" id="UP000830116"/>
    </source>
</evidence>
<accession>A0ABY4CAA1</accession>